<evidence type="ECO:0000313" key="1">
    <source>
        <dbReference type="EMBL" id="SFK65632.1"/>
    </source>
</evidence>
<name>A0A1I4B9Z2_9PROT</name>
<dbReference type="RefSeq" id="WP_092960649.1">
    <property type="nucleotide sequence ID" value="NZ_FOSQ01000005.1"/>
</dbReference>
<gene>
    <name evidence="1" type="ORF">SAMN02745775_105121</name>
</gene>
<dbReference type="Proteomes" id="UP000199473">
    <property type="component" value="Unassembled WGS sequence"/>
</dbReference>
<accession>A0A1I4B9Z2</accession>
<dbReference type="AlphaFoldDB" id="A0A1I4B9Z2"/>
<dbReference type="EMBL" id="FOSQ01000005">
    <property type="protein sequence ID" value="SFK65632.1"/>
    <property type="molecule type" value="Genomic_DNA"/>
</dbReference>
<reference evidence="1 2" key="1">
    <citation type="submission" date="2016-10" db="EMBL/GenBank/DDBJ databases">
        <authorList>
            <person name="de Groot N.N."/>
        </authorList>
    </citation>
    <scope>NUCLEOTIDE SEQUENCE [LARGE SCALE GENOMIC DNA]</scope>
    <source>
        <strain evidence="1 2">DSM 19981</strain>
    </source>
</reference>
<protein>
    <submittedName>
        <fullName evidence="1">Uncharacterized protein</fullName>
    </submittedName>
</protein>
<keyword evidence="2" id="KW-1185">Reference proteome</keyword>
<sequence>MPVTLPVIDLDMLPSEPAGLRARKRALERDLDRMLELRGPVTEVRRLVADLDRVAVELARSMRDGSSQRASDHHFAN</sequence>
<evidence type="ECO:0000313" key="2">
    <source>
        <dbReference type="Proteomes" id="UP000199473"/>
    </source>
</evidence>
<organism evidence="1 2">
    <name type="scientific">Falsiroseomonas stagni DSM 19981</name>
    <dbReference type="NCBI Taxonomy" id="1123062"/>
    <lineage>
        <taxon>Bacteria</taxon>
        <taxon>Pseudomonadati</taxon>
        <taxon>Pseudomonadota</taxon>
        <taxon>Alphaproteobacteria</taxon>
        <taxon>Acetobacterales</taxon>
        <taxon>Roseomonadaceae</taxon>
        <taxon>Falsiroseomonas</taxon>
    </lineage>
</organism>
<dbReference type="STRING" id="1123062.SAMN02745775_105121"/>
<proteinExistence type="predicted"/>